<proteinExistence type="predicted"/>
<dbReference type="PROSITE" id="PS50088">
    <property type="entry name" value="ANK_REPEAT"/>
    <property type="match status" value="2"/>
</dbReference>
<dbReference type="Proteomes" id="UP000276133">
    <property type="component" value="Unassembled WGS sequence"/>
</dbReference>
<protein>
    <submittedName>
        <fullName evidence="4">E3 ubiquitin-ligase MIB2-like isoform X1</fullName>
    </submittedName>
</protein>
<sequence>MGSIFCSYYINNRFSRIRKAIENSQVDKLKTELQSFVNKENLMNLSIDTYGNTPLILSIEARQLKSFLYLLEDLNVDPNKPNEFTLLSPLHICCLSSPFDQKKIDTSIRLKSRSRSVDNLDLKTGSEMQDSILSNQSDEVLNTKKFRSQNNLITKQLSKKMRIYASVDSAIHSIGTDTNSDLRNISLNHVKVNQRPINSDTMAKMIESLIKNGADVNILAKVNRITRMPGFEFVRHASPLHVAVYNKNVTAINLLIKHGCNVNQCDPISKMTPLHMACHMSKLEVVNALLESKSIDVELRSKNGFNCLHWLAFSDNNENTFGIAMLLLSNLIRKYESMYASNSSDFINVCDKKIRNFVNQVGVELDQTPLMLACLKNKVNLIKILLDYDAVIDVKDKNGNSACDYGKTNESCVYLLNSFYKFRKITMKKVKKCEENNNLIKEIKEKFGESKKKLKQNSLSSLNDDNLEANLYKTTF</sequence>
<dbReference type="Pfam" id="PF00023">
    <property type="entry name" value="Ank"/>
    <property type="match status" value="1"/>
</dbReference>
<evidence type="ECO:0000256" key="3">
    <source>
        <dbReference type="PROSITE-ProRule" id="PRU00023"/>
    </source>
</evidence>
<evidence type="ECO:0000256" key="2">
    <source>
        <dbReference type="ARBA" id="ARBA00023043"/>
    </source>
</evidence>
<reference evidence="4 5" key="1">
    <citation type="journal article" date="2018" name="Sci. Rep.">
        <title>Genomic signatures of local adaptation to the degree of environmental predictability in rotifers.</title>
        <authorList>
            <person name="Franch-Gras L."/>
            <person name="Hahn C."/>
            <person name="Garcia-Roger E.M."/>
            <person name="Carmona M.J."/>
            <person name="Serra M."/>
            <person name="Gomez A."/>
        </authorList>
    </citation>
    <scope>NUCLEOTIDE SEQUENCE [LARGE SCALE GENOMIC DNA]</scope>
    <source>
        <strain evidence="4">HYR1</strain>
    </source>
</reference>
<dbReference type="InterPro" id="IPR036770">
    <property type="entry name" value="Ankyrin_rpt-contain_sf"/>
</dbReference>
<feature type="repeat" description="ANK" evidence="3">
    <location>
        <begin position="365"/>
        <end position="397"/>
    </location>
</feature>
<keyword evidence="1" id="KW-0677">Repeat</keyword>
<gene>
    <name evidence="4" type="ORF">BpHYR1_020835</name>
</gene>
<name>A0A3M7RN54_BRAPC</name>
<dbReference type="STRING" id="10195.A0A3M7RN54"/>
<dbReference type="PANTHER" id="PTHR24126:SF14">
    <property type="entry name" value="ANK_REP_REGION DOMAIN-CONTAINING PROTEIN"/>
    <property type="match status" value="1"/>
</dbReference>
<dbReference type="SMART" id="SM00248">
    <property type="entry name" value="ANK"/>
    <property type="match status" value="6"/>
</dbReference>
<dbReference type="PANTHER" id="PTHR24126">
    <property type="entry name" value="ANKYRIN REPEAT, PH AND SEC7 DOMAIN CONTAINING PROTEIN SECG-RELATED"/>
    <property type="match status" value="1"/>
</dbReference>
<dbReference type="PROSITE" id="PS50297">
    <property type="entry name" value="ANK_REP_REGION"/>
    <property type="match status" value="2"/>
</dbReference>
<dbReference type="GO" id="GO:0016874">
    <property type="term" value="F:ligase activity"/>
    <property type="evidence" value="ECO:0007669"/>
    <property type="project" value="UniProtKB-KW"/>
</dbReference>
<evidence type="ECO:0000313" key="5">
    <source>
        <dbReference type="Proteomes" id="UP000276133"/>
    </source>
</evidence>
<evidence type="ECO:0000256" key="1">
    <source>
        <dbReference type="ARBA" id="ARBA00022737"/>
    </source>
</evidence>
<dbReference type="OrthoDB" id="6222060at2759"/>
<dbReference type="Pfam" id="PF12796">
    <property type="entry name" value="Ank_2"/>
    <property type="match status" value="1"/>
</dbReference>
<organism evidence="4 5">
    <name type="scientific">Brachionus plicatilis</name>
    <name type="common">Marine rotifer</name>
    <name type="synonym">Brachionus muelleri</name>
    <dbReference type="NCBI Taxonomy" id="10195"/>
    <lineage>
        <taxon>Eukaryota</taxon>
        <taxon>Metazoa</taxon>
        <taxon>Spiralia</taxon>
        <taxon>Gnathifera</taxon>
        <taxon>Rotifera</taxon>
        <taxon>Eurotatoria</taxon>
        <taxon>Monogononta</taxon>
        <taxon>Pseudotrocha</taxon>
        <taxon>Ploima</taxon>
        <taxon>Brachionidae</taxon>
        <taxon>Brachionus</taxon>
    </lineage>
</organism>
<accession>A0A3M7RN54</accession>
<dbReference type="SUPFAM" id="SSF48403">
    <property type="entry name" value="Ankyrin repeat"/>
    <property type="match status" value="1"/>
</dbReference>
<feature type="repeat" description="ANK" evidence="3">
    <location>
        <begin position="235"/>
        <end position="267"/>
    </location>
</feature>
<comment type="caution">
    <text evidence="4">The sequence shown here is derived from an EMBL/GenBank/DDBJ whole genome shotgun (WGS) entry which is preliminary data.</text>
</comment>
<dbReference type="Gene3D" id="1.25.40.20">
    <property type="entry name" value="Ankyrin repeat-containing domain"/>
    <property type="match status" value="3"/>
</dbReference>
<keyword evidence="5" id="KW-1185">Reference proteome</keyword>
<dbReference type="AlphaFoldDB" id="A0A3M7RN54"/>
<dbReference type="EMBL" id="REGN01002995">
    <property type="protein sequence ID" value="RNA25003.1"/>
    <property type="molecule type" value="Genomic_DNA"/>
</dbReference>
<keyword evidence="4" id="KW-0436">Ligase</keyword>
<evidence type="ECO:0000313" key="4">
    <source>
        <dbReference type="EMBL" id="RNA25003.1"/>
    </source>
</evidence>
<dbReference type="InterPro" id="IPR002110">
    <property type="entry name" value="Ankyrin_rpt"/>
</dbReference>
<keyword evidence="2 3" id="KW-0040">ANK repeat</keyword>